<keyword evidence="1" id="KW-0472">Membrane</keyword>
<sequence length="59" mass="7057">ALFPIIILYIFKDFFMSDIIHIIAELLSYTCSLFIFFYAAFLHYKFKGYSNKEILKKCC</sequence>
<reference evidence="2 3" key="1">
    <citation type="submission" date="2012-03" db="EMBL/GenBank/DDBJ databases">
        <title>The Genome Sequence of Bartonella elizabethae F9251.</title>
        <authorList>
            <consortium name="The Broad Institute Genome Sequencing Platform"/>
            <consortium name="The Broad Institute Genome Sequencing Center for Infectious Disease"/>
            <person name="Feldgarden M."/>
            <person name="Kirby J."/>
            <person name="Kosoy M."/>
            <person name="Birtles R."/>
            <person name="Probert W.S."/>
            <person name="Chiaraviglio L."/>
            <person name="Young S.K."/>
            <person name="Zeng Q."/>
            <person name="Gargeya S."/>
            <person name="Fitzgerald M."/>
            <person name="Haas B."/>
            <person name="Abouelleil A."/>
            <person name="Alvarado L."/>
            <person name="Arachchi H.M."/>
            <person name="Berlin A."/>
            <person name="Chapman S.B."/>
            <person name="Gearin G."/>
            <person name="Goldberg J."/>
            <person name="Griggs A."/>
            <person name="Gujja S."/>
            <person name="Hansen M."/>
            <person name="Heiman D."/>
            <person name="Howarth C."/>
            <person name="Larimer J."/>
            <person name="Lui A."/>
            <person name="MacDonald P.J.P."/>
            <person name="McCowen C."/>
            <person name="Montmayeur A."/>
            <person name="Murphy C."/>
            <person name="Neiman D."/>
            <person name="Pearson M."/>
            <person name="Priest M."/>
            <person name="Roberts A."/>
            <person name="Saif S."/>
            <person name="Shea T."/>
            <person name="Sisk P."/>
            <person name="Stolte C."/>
            <person name="Sykes S."/>
            <person name="Wortman J."/>
            <person name="Nusbaum C."/>
            <person name="Birren B."/>
        </authorList>
    </citation>
    <scope>NUCLEOTIDE SEQUENCE [LARGE SCALE GENOMIC DNA]</scope>
    <source>
        <strain evidence="2 3">F9251</strain>
    </source>
</reference>
<protein>
    <submittedName>
        <fullName evidence="2">Uncharacterized protein</fullName>
    </submittedName>
</protein>
<evidence type="ECO:0000313" key="2">
    <source>
        <dbReference type="EMBL" id="EJF96098.1"/>
    </source>
</evidence>
<organism evidence="2 3">
    <name type="scientific">Bartonella elizabethae F9251 = ATCC 49927</name>
    <dbReference type="NCBI Taxonomy" id="1094555"/>
    <lineage>
        <taxon>Bacteria</taxon>
        <taxon>Pseudomonadati</taxon>
        <taxon>Pseudomonadota</taxon>
        <taxon>Alphaproteobacteria</taxon>
        <taxon>Hyphomicrobiales</taxon>
        <taxon>Bartonellaceae</taxon>
        <taxon>Bartonella</taxon>
    </lineage>
</organism>
<dbReference type="EMBL" id="AIMF01000007">
    <property type="protein sequence ID" value="EJF96098.1"/>
    <property type="molecule type" value="Genomic_DNA"/>
</dbReference>
<proteinExistence type="predicted"/>
<dbReference type="Proteomes" id="UP000008941">
    <property type="component" value="Unassembled WGS sequence"/>
</dbReference>
<keyword evidence="1" id="KW-0812">Transmembrane</keyword>
<comment type="caution">
    <text evidence="2">The sequence shown here is derived from an EMBL/GenBank/DDBJ whole genome shotgun (WGS) entry which is preliminary data.</text>
</comment>
<dbReference type="RefSeq" id="WP_005775031.1">
    <property type="nucleotide sequence ID" value="NZ_JH725033.1"/>
</dbReference>
<accession>J1A391</accession>
<name>J1A391_BAREL</name>
<evidence type="ECO:0000256" key="1">
    <source>
        <dbReference type="SAM" id="Phobius"/>
    </source>
</evidence>
<gene>
    <name evidence="2" type="ORF">MEE_00636</name>
</gene>
<keyword evidence="1" id="KW-1133">Transmembrane helix</keyword>
<dbReference type="PATRIC" id="fig|1094555.3.peg.730"/>
<dbReference type="HOGENOM" id="CLU_2946895_0_0_5"/>
<dbReference type="AlphaFoldDB" id="J1A391"/>
<evidence type="ECO:0000313" key="3">
    <source>
        <dbReference type="Proteomes" id="UP000008941"/>
    </source>
</evidence>
<feature type="transmembrane region" description="Helical" evidence="1">
    <location>
        <begin position="19"/>
        <end position="42"/>
    </location>
</feature>
<feature type="non-terminal residue" evidence="2">
    <location>
        <position position="1"/>
    </location>
</feature>